<evidence type="ECO:0000313" key="7">
    <source>
        <dbReference type="RefSeq" id="XP_035299240.1"/>
    </source>
</evidence>
<keyword evidence="1" id="KW-0862">Zinc</keyword>
<dbReference type="GeneID" id="107979701"/>
<dbReference type="InterPro" id="IPR008919">
    <property type="entry name" value="Retrov_capsid_N"/>
</dbReference>
<feature type="region of interest" description="Disordered" evidence="2">
    <location>
        <begin position="40"/>
        <end position="147"/>
    </location>
</feature>
<keyword evidence="4" id="KW-1185">Reference proteome</keyword>
<feature type="compositionally biased region" description="Low complexity" evidence="2">
    <location>
        <begin position="60"/>
        <end position="95"/>
    </location>
</feature>
<dbReference type="OrthoDB" id="9635089at2759"/>
<keyword evidence="1" id="KW-0479">Metal-binding</keyword>
<feature type="domain" description="CCHC-type" evidence="3">
    <location>
        <begin position="534"/>
        <end position="549"/>
    </location>
</feature>
<feature type="region of interest" description="Disordered" evidence="2">
    <location>
        <begin position="505"/>
        <end position="530"/>
    </location>
</feature>
<dbReference type="PANTHER" id="PTHR33166">
    <property type="entry name" value="GAG_P30 DOMAIN-CONTAINING PROTEIN"/>
    <property type="match status" value="1"/>
</dbReference>
<reference evidence="5 6" key="3">
    <citation type="submission" date="2025-04" db="UniProtKB">
        <authorList>
            <consortium name="RefSeq"/>
        </authorList>
    </citation>
    <scope>IDENTIFICATION</scope>
    <source>
        <strain evidence="5 6">17A/GY</strain>
        <tissue evidence="5 6">Liver</tissue>
    </source>
</reference>
<dbReference type="KEGG" id="cge:107979701"/>
<dbReference type="SMART" id="SM00343">
    <property type="entry name" value="ZnF_C2HC"/>
    <property type="match status" value="2"/>
</dbReference>
<dbReference type="InterPro" id="IPR036875">
    <property type="entry name" value="Znf_CCHC_sf"/>
</dbReference>
<name>A0A9J7FX57_CRIGR</name>
<keyword evidence="1" id="KW-0863">Zinc-finger</keyword>
<proteinExistence type="predicted"/>
<dbReference type="SUPFAM" id="SSF57756">
    <property type="entry name" value="Retrovirus zinc finger-like domains"/>
    <property type="match status" value="1"/>
</dbReference>
<dbReference type="Gene3D" id="4.10.60.10">
    <property type="entry name" value="Zinc finger, CCHC-type"/>
    <property type="match status" value="1"/>
</dbReference>
<dbReference type="AlphaFoldDB" id="A0A9J7FX57"/>
<evidence type="ECO:0000256" key="2">
    <source>
        <dbReference type="SAM" id="MobiDB-lite"/>
    </source>
</evidence>
<reference evidence="4" key="1">
    <citation type="journal article" date="2018" name="Biotechnol. Bioeng.">
        <title>A reference genome of the Chinese hamster based on a hybrid assembly strategy.</title>
        <authorList>
            <person name="Rupp O."/>
            <person name="MacDonald M.L."/>
            <person name="Li S."/>
            <person name="Dhiman H."/>
            <person name="Polson S."/>
            <person name="Griep S."/>
            <person name="Heffner K."/>
            <person name="Hernandez I."/>
            <person name="Brinkrolf K."/>
            <person name="Jadhav V."/>
            <person name="Samoudi M."/>
            <person name="Hao H."/>
            <person name="Kingham B."/>
            <person name="Goesmann A."/>
            <person name="Betenbaugh M.J."/>
            <person name="Lewis N.E."/>
            <person name="Borth N."/>
            <person name="Lee K.H."/>
        </authorList>
    </citation>
    <scope>NUCLEOTIDE SEQUENCE [LARGE SCALE GENOMIC DNA]</scope>
    <source>
        <strain evidence="4">17A/GY</strain>
    </source>
</reference>
<organism evidence="4 5">
    <name type="scientific">Cricetulus griseus</name>
    <name type="common">Chinese hamster</name>
    <name type="synonym">Cricetulus barabensis griseus</name>
    <dbReference type="NCBI Taxonomy" id="10029"/>
    <lineage>
        <taxon>Eukaryota</taxon>
        <taxon>Metazoa</taxon>
        <taxon>Chordata</taxon>
        <taxon>Craniata</taxon>
        <taxon>Vertebrata</taxon>
        <taxon>Euteleostomi</taxon>
        <taxon>Mammalia</taxon>
        <taxon>Eutheria</taxon>
        <taxon>Euarchontoglires</taxon>
        <taxon>Glires</taxon>
        <taxon>Rodentia</taxon>
        <taxon>Myomorpha</taxon>
        <taxon>Muroidea</taxon>
        <taxon>Cricetidae</taxon>
        <taxon>Cricetinae</taxon>
        <taxon>Cricetulus</taxon>
    </lineage>
</organism>
<dbReference type="InterPro" id="IPR003036">
    <property type="entry name" value="Gag_P30"/>
</dbReference>
<evidence type="ECO:0000313" key="6">
    <source>
        <dbReference type="RefSeq" id="XP_027269655.1"/>
    </source>
</evidence>
<dbReference type="Gene3D" id="1.10.375.10">
    <property type="entry name" value="Human Immunodeficiency Virus Type 1 Capsid Protein"/>
    <property type="match status" value="2"/>
</dbReference>
<evidence type="ECO:0000313" key="4">
    <source>
        <dbReference type="Proteomes" id="UP001108280"/>
    </source>
</evidence>
<evidence type="ECO:0000259" key="3">
    <source>
        <dbReference type="PROSITE" id="PS50158"/>
    </source>
</evidence>
<dbReference type="Pfam" id="PF00098">
    <property type="entry name" value="zf-CCHC"/>
    <property type="match status" value="2"/>
</dbReference>
<evidence type="ECO:0000313" key="5">
    <source>
        <dbReference type="RefSeq" id="XP_027269654.1"/>
    </source>
</evidence>
<dbReference type="SUPFAM" id="SSF47943">
    <property type="entry name" value="Retrovirus capsid protein, N-terminal core domain"/>
    <property type="match status" value="2"/>
</dbReference>
<feature type="compositionally biased region" description="Polar residues" evidence="2">
    <location>
        <begin position="134"/>
        <end position="144"/>
    </location>
</feature>
<reference evidence="4" key="2">
    <citation type="journal article" date="2020" name="Biotechnol. Bioeng.">
        <title>Chromosome-scale scaffolds for the Chinese hamster reference genome assembly to facilitate the study of the CHO epigenome.</title>
        <authorList>
            <person name="Hilliard W."/>
            <person name="MacDonald M."/>
            <person name="Lee K.H."/>
        </authorList>
    </citation>
    <scope>NUCLEOTIDE SEQUENCE [LARGE SCALE GENOMIC DNA]</scope>
    <source>
        <strain evidence="4">17A/GY</strain>
    </source>
</reference>
<dbReference type="RefSeq" id="XP_027269654.1">
    <property type="nucleotide sequence ID" value="XM_027413853.2"/>
</dbReference>
<feature type="compositionally biased region" description="Pro residues" evidence="2">
    <location>
        <begin position="96"/>
        <end position="108"/>
    </location>
</feature>
<dbReference type="PROSITE" id="PS50158">
    <property type="entry name" value="ZF_CCHC"/>
    <property type="match status" value="1"/>
</dbReference>
<protein>
    <submittedName>
        <fullName evidence="5 6">Uncharacterized protein LOC107979701 isoform X1</fullName>
    </submittedName>
</protein>
<dbReference type="GO" id="GO:0003676">
    <property type="term" value="F:nucleic acid binding"/>
    <property type="evidence" value="ECO:0007669"/>
    <property type="project" value="InterPro"/>
</dbReference>
<dbReference type="GO" id="GO:0008270">
    <property type="term" value="F:zinc ion binding"/>
    <property type="evidence" value="ECO:0007669"/>
    <property type="project" value="UniProtKB-KW"/>
</dbReference>
<dbReference type="InterPro" id="IPR050462">
    <property type="entry name" value="Retroviral_Gag-Pol_poly"/>
</dbReference>
<dbReference type="RefSeq" id="XP_027269655.1">
    <property type="nucleotide sequence ID" value="XM_027413854.2"/>
</dbReference>
<accession>A0A9J7FX57</accession>
<evidence type="ECO:0000256" key="1">
    <source>
        <dbReference type="PROSITE-ProRule" id="PRU00047"/>
    </source>
</evidence>
<dbReference type="Proteomes" id="UP001108280">
    <property type="component" value="Chromosome 4"/>
</dbReference>
<gene>
    <name evidence="5 6 7" type="primary">LOC107979701</name>
</gene>
<dbReference type="InterPro" id="IPR001878">
    <property type="entry name" value="Znf_CCHC"/>
</dbReference>
<dbReference type="Pfam" id="PF02093">
    <property type="entry name" value="Gag_p30"/>
    <property type="match status" value="1"/>
</dbReference>
<dbReference type="GO" id="GO:0019068">
    <property type="term" value="P:virion assembly"/>
    <property type="evidence" value="ECO:0007669"/>
    <property type="project" value="InterPro"/>
</dbReference>
<sequence>MGSCWSKRSRYSVPECLLQNLSNLSGDLDRDHSTLMVPSESLASQPLPRTLSSPPPTLPQGPFSGQPSLSTPLSPSSPSGTKVEGQLPSPCLPSSLPLPPTASPPSLPPLHSSVPQPAPGSLSTHWPTPPESSLVPSHSRSQPTPGLLCPLREVAGNEGIVRVHAPFSLQDLSQIEKRLGSFSENPSVYIKEFRFLSQAYDLTWHDLCAIQASTLTPEERGWIQAAARQYADQTHLVDNTVPVGDMAVPATEPHWNYQSGQSGCQKRDLMVHCLLQGMEMVSKKIEFSQIEKRLGSFSENPSVYIKEFRFLSQAYDLTWHDLYVIQTSTLTPEERDRIQAAARKYADQIYLVNYPVLVFDVVPVTEPNWDYRPGQSGCQMRDLMVHCLLQGMEMVSKEIYFDKFQAITQQADENPAVFLNRLREAMVHTHLEPTSTPGAIILAIHFIYQSSPDIRKKLKKAEYGPQTPIHELLRLALKVFNAREEAQLREKAMLQARALASALRPLATPQGGQGKSTRLRRAGAQPRSNPPGPCFKCGQEGHWSRCCPDPQPPTKPCPICRQPGHWKSECPHWGSSSMPRHRGHPNTHLEILLALDLLGLLD</sequence>
<dbReference type="RefSeq" id="XP_035299240.1">
    <property type="nucleotide sequence ID" value="XM_035443349.1"/>
</dbReference>